<evidence type="ECO:0000313" key="4">
    <source>
        <dbReference type="Proteomes" id="UP000682802"/>
    </source>
</evidence>
<accession>A0ABX8GYE5</accession>
<dbReference type="Proteomes" id="UP000682802">
    <property type="component" value="Chromosome 1"/>
</dbReference>
<dbReference type="Gene3D" id="2.60.40.4270">
    <property type="entry name" value="Listeria-Bacteroides repeat domain"/>
    <property type="match status" value="2"/>
</dbReference>
<dbReference type="Pfam" id="PF09479">
    <property type="entry name" value="Flg_new"/>
    <property type="match status" value="3"/>
</dbReference>
<protein>
    <submittedName>
        <fullName evidence="3">Leucine-rich repeat protein</fullName>
    </submittedName>
</protein>
<name>A0ABX8GYE5_9BACT</name>
<dbReference type="InterPro" id="IPR026906">
    <property type="entry name" value="LRR_5"/>
</dbReference>
<gene>
    <name evidence="3" type="ORF">KM029_06560</name>
</gene>
<evidence type="ECO:0000313" key="3">
    <source>
        <dbReference type="EMBL" id="QWG08595.1"/>
    </source>
</evidence>
<feature type="chain" id="PRO_5045304992" evidence="2">
    <location>
        <begin position="28"/>
        <end position="781"/>
    </location>
</feature>
<comment type="subcellular location">
    <subcellularLocation>
        <location evidence="1">Cell envelope</location>
    </subcellularLocation>
</comment>
<dbReference type="RefSeq" id="WP_144072508.1">
    <property type="nucleotide sequence ID" value="NZ_CP076128.1"/>
</dbReference>
<evidence type="ECO:0000256" key="2">
    <source>
        <dbReference type="SAM" id="SignalP"/>
    </source>
</evidence>
<dbReference type="Pfam" id="PF13306">
    <property type="entry name" value="LRR_5"/>
    <property type="match status" value="2"/>
</dbReference>
<sequence>MTHSYFTLLKNSFVIFIFLITASVVSAQQYTLTDTDVVVDSSGTITSISYNTTTNTNIVIPDRLDNQIVKRIGDRVFKNIGLTAVTLPNTLQRLGYGAFQDNSLSSISIPARVTYIDSYAFDGNSSLASFNLPSPGALYTYNWVDDSSTPNSFTNGQSVSNFTKAYNAQPTFNGVRVSGEVRGADAVTLTVTGAVSQTLTLNRNSNYEIEVAKGSSLTINASKSGITFLPSANYTLTNLQTNLYRQDFYIKYTLTDSDVVVTNNSITSISYDLKNKDIVLPSTLDGQTVKEIALGVFSGKDIKTIDLPTTLEEIGLATFMYNELLEVNLPNSITNISENAFRHNKITSFTLPSRSSSNPLYEYKWEDNSNNYHLGGAVVTDVATQYYQRLVFIGARIEGQTIGEDASLAYSINGIAQTPLSVKSHTTFKIEVAKGDDVVITPSNSTCTFTPSNYTYTGITASKSDQNFTAQHSIVYTDKFNVTNTNKTKVSYGAFVQLHDLSKTGYDFYGWVTSPNSLRKDRVGYSEGETINLTAVWTPIDYTINYYYGKDNNNKDITNVVNTNVFRYTIEDQITLANPTRDQYAFDGWFKDPAYTQAFNGTIATGTTGNLSLYVKWRHTGQTTQYTITYKDTKGADNPNPTTYESNTEGFKLERLEKDGFYFNGWKNGPGENVLWYTEIWSTVGDITLYADWSVVTSINNQNEVDNEILIFPNPFLDEITIDLTHYSKEVTIRVTSIDNKLIKNIKAFGTANILIDGPAGIYIVSVLSEGKIKSYKVSKR</sequence>
<dbReference type="NCBIfam" id="TIGR02543">
    <property type="entry name" value="List_Bact_rpt"/>
    <property type="match status" value="1"/>
</dbReference>
<organism evidence="3 4">
    <name type="scientific">Flammeovirga kamogawensis</name>
    <dbReference type="NCBI Taxonomy" id="373891"/>
    <lineage>
        <taxon>Bacteria</taxon>
        <taxon>Pseudomonadati</taxon>
        <taxon>Bacteroidota</taxon>
        <taxon>Cytophagia</taxon>
        <taxon>Cytophagales</taxon>
        <taxon>Flammeovirgaceae</taxon>
        <taxon>Flammeovirga</taxon>
    </lineage>
</organism>
<dbReference type="EMBL" id="CP076128">
    <property type="protein sequence ID" value="QWG08595.1"/>
    <property type="molecule type" value="Genomic_DNA"/>
</dbReference>
<keyword evidence="2" id="KW-0732">Signal</keyword>
<evidence type="ECO:0000256" key="1">
    <source>
        <dbReference type="ARBA" id="ARBA00004196"/>
    </source>
</evidence>
<keyword evidence="4" id="KW-1185">Reference proteome</keyword>
<dbReference type="InterPro" id="IPR013378">
    <property type="entry name" value="InlB-like_B-rpt"/>
</dbReference>
<proteinExistence type="predicted"/>
<dbReference type="InterPro" id="IPR026444">
    <property type="entry name" value="Secre_tail"/>
</dbReference>
<feature type="signal peptide" evidence="2">
    <location>
        <begin position="1"/>
        <end position="27"/>
    </location>
</feature>
<dbReference type="InterPro" id="IPR032675">
    <property type="entry name" value="LRR_dom_sf"/>
</dbReference>
<dbReference type="NCBIfam" id="TIGR04183">
    <property type="entry name" value="Por_Secre_tail"/>
    <property type="match status" value="1"/>
</dbReference>
<dbReference type="InterPro" id="IPR042229">
    <property type="entry name" value="Listeria/Bacterioides_rpt_sf"/>
</dbReference>
<dbReference type="Gene3D" id="3.80.10.10">
    <property type="entry name" value="Ribonuclease Inhibitor"/>
    <property type="match status" value="2"/>
</dbReference>
<reference evidence="3 4" key="1">
    <citation type="submission" date="2021-05" db="EMBL/GenBank/DDBJ databases">
        <title>Comparative genomic studies on the polysaccharide-degrading batcterial strains of the Flammeovirga genus.</title>
        <authorList>
            <person name="Zewei F."/>
            <person name="Zheng Z."/>
            <person name="Yu L."/>
            <person name="Ruyue G."/>
            <person name="Yanhong M."/>
            <person name="Yuanyuan C."/>
            <person name="Jingyan G."/>
            <person name="Wenjun H."/>
        </authorList>
    </citation>
    <scope>NUCLEOTIDE SEQUENCE [LARGE SCALE GENOMIC DNA]</scope>
    <source>
        <strain evidence="3 4">YS10</strain>
    </source>
</reference>